<reference evidence="2" key="1">
    <citation type="submission" date="2016-08" db="EMBL/GenBank/DDBJ databases">
        <authorList>
            <person name="Seilhamer J.J."/>
        </authorList>
    </citation>
    <scope>NUCLEOTIDE SEQUENCE</scope>
    <source>
        <strain evidence="2">86-1</strain>
    </source>
</reference>
<protein>
    <submittedName>
        <fullName evidence="2">Uncharacterized protein</fullName>
    </submittedName>
</protein>
<dbReference type="AlphaFoldDB" id="A0A212L6C8"/>
<feature type="region of interest" description="Disordered" evidence="1">
    <location>
        <begin position="55"/>
        <end position="79"/>
    </location>
</feature>
<sequence length="79" mass="8945">MQPPLGQSTLENIHSQKYDTPVMTLASADEPRPRLHGERLLTQPPEQFHQEKALGRHGPAGLIKKPEPRRQPWLHARAA</sequence>
<name>A0A212L6C8_9BACT</name>
<evidence type="ECO:0000313" key="2">
    <source>
        <dbReference type="EMBL" id="SCM73123.1"/>
    </source>
</evidence>
<gene>
    <name evidence="2" type="ORF">KL86DES1_21049</name>
</gene>
<dbReference type="EMBL" id="FMJC01000002">
    <property type="protein sequence ID" value="SCM73123.1"/>
    <property type="molecule type" value="Genomic_DNA"/>
</dbReference>
<accession>A0A212L6C8</accession>
<evidence type="ECO:0000256" key="1">
    <source>
        <dbReference type="SAM" id="MobiDB-lite"/>
    </source>
</evidence>
<organism evidence="2">
    <name type="scientific">uncultured Desulfovibrio sp</name>
    <dbReference type="NCBI Taxonomy" id="167968"/>
    <lineage>
        <taxon>Bacteria</taxon>
        <taxon>Pseudomonadati</taxon>
        <taxon>Thermodesulfobacteriota</taxon>
        <taxon>Desulfovibrionia</taxon>
        <taxon>Desulfovibrionales</taxon>
        <taxon>Desulfovibrionaceae</taxon>
        <taxon>Desulfovibrio</taxon>
        <taxon>environmental samples</taxon>
    </lineage>
</organism>
<proteinExistence type="predicted"/>